<keyword evidence="3 6" id="KW-1133">Transmembrane helix</keyword>
<comment type="subcellular location">
    <subcellularLocation>
        <location evidence="1">Membrane</location>
        <topology evidence="1">Multi-pass membrane protein</topology>
    </subcellularLocation>
</comment>
<dbReference type="GO" id="GO:0015174">
    <property type="term" value="F:basic amino acid transmembrane transporter activity"/>
    <property type="evidence" value="ECO:0007669"/>
    <property type="project" value="TreeGrafter"/>
</dbReference>
<name>A0A0C2XHJ7_SERVB</name>
<dbReference type="EMBL" id="KN824292">
    <property type="protein sequence ID" value="KIM28557.1"/>
    <property type="molecule type" value="Genomic_DNA"/>
</dbReference>
<feature type="region of interest" description="Disordered" evidence="5">
    <location>
        <begin position="75"/>
        <end position="100"/>
    </location>
</feature>
<dbReference type="PANTHER" id="PTHR16201:SF34">
    <property type="entry name" value="LYSOSOMAL AMINO ACID TRANSPORTER 1"/>
    <property type="match status" value="1"/>
</dbReference>
<reference evidence="7 8" key="1">
    <citation type="submission" date="2014-04" db="EMBL/GenBank/DDBJ databases">
        <authorList>
            <consortium name="DOE Joint Genome Institute"/>
            <person name="Kuo A."/>
            <person name="Zuccaro A."/>
            <person name="Kohler A."/>
            <person name="Nagy L.G."/>
            <person name="Floudas D."/>
            <person name="Copeland A."/>
            <person name="Barry K.W."/>
            <person name="Cichocki N."/>
            <person name="Veneault-Fourrey C."/>
            <person name="LaButti K."/>
            <person name="Lindquist E.A."/>
            <person name="Lipzen A."/>
            <person name="Lundell T."/>
            <person name="Morin E."/>
            <person name="Murat C."/>
            <person name="Sun H."/>
            <person name="Tunlid A."/>
            <person name="Henrissat B."/>
            <person name="Grigoriev I.V."/>
            <person name="Hibbett D.S."/>
            <person name="Martin F."/>
            <person name="Nordberg H.P."/>
            <person name="Cantor M.N."/>
            <person name="Hua S.X."/>
        </authorList>
    </citation>
    <scope>NUCLEOTIDE SEQUENCE [LARGE SCALE GENOMIC DNA]</scope>
    <source>
        <strain evidence="7 8">MAFF 305830</strain>
    </source>
</reference>
<reference evidence="8" key="2">
    <citation type="submission" date="2015-01" db="EMBL/GenBank/DDBJ databases">
        <title>Evolutionary Origins and Diversification of the Mycorrhizal Mutualists.</title>
        <authorList>
            <consortium name="DOE Joint Genome Institute"/>
            <consortium name="Mycorrhizal Genomics Consortium"/>
            <person name="Kohler A."/>
            <person name="Kuo A."/>
            <person name="Nagy L.G."/>
            <person name="Floudas D."/>
            <person name="Copeland A."/>
            <person name="Barry K.W."/>
            <person name="Cichocki N."/>
            <person name="Veneault-Fourrey C."/>
            <person name="LaButti K."/>
            <person name="Lindquist E.A."/>
            <person name="Lipzen A."/>
            <person name="Lundell T."/>
            <person name="Morin E."/>
            <person name="Murat C."/>
            <person name="Riley R."/>
            <person name="Ohm R."/>
            <person name="Sun H."/>
            <person name="Tunlid A."/>
            <person name="Henrissat B."/>
            <person name="Grigoriev I.V."/>
            <person name="Hibbett D.S."/>
            <person name="Martin F."/>
        </authorList>
    </citation>
    <scope>NUCLEOTIDE SEQUENCE [LARGE SCALE GENOMIC DNA]</scope>
    <source>
        <strain evidence="8">MAFF 305830</strain>
    </source>
</reference>
<dbReference type="GO" id="GO:0000329">
    <property type="term" value="C:fungal-type vacuole membrane"/>
    <property type="evidence" value="ECO:0007669"/>
    <property type="project" value="TreeGrafter"/>
</dbReference>
<dbReference type="OrthoDB" id="8048523at2759"/>
<protein>
    <submittedName>
        <fullName evidence="7">Uncharacterized protein</fullName>
    </submittedName>
</protein>
<feature type="non-terminal residue" evidence="7">
    <location>
        <position position="1"/>
    </location>
</feature>
<keyword evidence="2 6" id="KW-0812">Transmembrane</keyword>
<feature type="transmembrane region" description="Helical" evidence="6">
    <location>
        <begin position="20"/>
        <end position="39"/>
    </location>
</feature>
<evidence type="ECO:0000256" key="4">
    <source>
        <dbReference type="ARBA" id="ARBA00023136"/>
    </source>
</evidence>
<keyword evidence="8" id="KW-1185">Reference proteome</keyword>
<feature type="transmembrane region" description="Helical" evidence="6">
    <location>
        <begin position="138"/>
        <end position="158"/>
    </location>
</feature>
<organism evidence="7 8">
    <name type="scientific">Serendipita vermifera MAFF 305830</name>
    <dbReference type="NCBI Taxonomy" id="933852"/>
    <lineage>
        <taxon>Eukaryota</taxon>
        <taxon>Fungi</taxon>
        <taxon>Dikarya</taxon>
        <taxon>Basidiomycota</taxon>
        <taxon>Agaricomycotina</taxon>
        <taxon>Agaricomycetes</taxon>
        <taxon>Sebacinales</taxon>
        <taxon>Serendipitaceae</taxon>
        <taxon>Serendipita</taxon>
    </lineage>
</organism>
<accession>A0A0C2XHJ7</accession>
<proteinExistence type="predicted"/>
<dbReference type="InterPro" id="IPR051415">
    <property type="entry name" value="LAAT-1"/>
</dbReference>
<feature type="non-terminal residue" evidence="7">
    <location>
        <position position="197"/>
    </location>
</feature>
<evidence type="ECO:0000256" key="3">
    <source>
        <dbReference type="ARBA" id="ARBA00022989"/>
    </source>
</evidence>
<feature type="transmembrane region" description="Helical" evidence="6">
    <location>
        <begin position="170"/>
        <end position="191"/>
    </location>
</feature>
<evidence type="ECO:0000256" key="1">
    <source>
        <dbReference type="ARBA" id="ARBA00004141"/>
    </source>
</evidence>
<sequence length="197" mass="22229">GDITNLVGCILTHQLPFQTYLASYFVFVDMSLVAQYIYYYKPPPPSSPDYSPLSSRPPSSLAMTMTPTAVVYSPRNLTRPSSRTPLLHRRPHDSPPLTPEQKRRLLGRISAWACTTLYLTSRLPQIWKNYTRKSVQGLSLALFVFAFLGNTFYVASILSSPTIWEESLPYLLGSGGTLCFDIIIVSQGHYFRIREKG</sequence>
<dbReference type="SMART" id="SM00679">
    <property type="entry name" value="CTNS"/>
    <property type="match status" value="1"/>
</dbReference>
<dbReference type="AlphaFoldDB" id="A0A0C2XHJ7"/>
<evidence type="ECO:0000313" key="8">
    <source>
        <dbReference type="Proteomes" id="UP000054097"/>
    </source>
</evidence>
<dbReference type="Pfam" id="PF04193">
    <property type="entry name" value="PQ-loop"/>
    <property type="match status" value="1"/>
</dbReference>
<gene>
    <name evidence="7" type="ORF">M408DRAFT_59186</name>
</gene>
<dbReference type="Gene3D" id="1.20.1280.290">
    <property type="match status" value="1"/>
</dbReference>
<dbReference type="GO" id="GO:0034488">
    <property type="term" value="P:basic amino acid transmembrane export from vacuole"/>
    <property type="evidence" value="ECO:0007669"/>
    <property type="project" value="TreeGrafter"/>
</dbReference>
<dbReference type="InterPro" id="IPR006603">
    <property type="entry name" value="PQ-loop_rpt"/>
</dbReference>
<evidence type="ECO:0000256" key="2">
    <source>
        <dbReference type="ARBA" id="ARBA00022692"/>
    </source>
</evidence>
<evidence type="ECO:0000256" key="5">
    <source>
        <dbReference type="SAM" id="MobiDB-lite"/>
    </source>
</evidence>
<evidence type="ECO:0000313" key="7">
    <source>
        <dbReference type="EMBL" id="KIM28557.1"/>
    </source>
</evidence>
<dbReference type="STRING" id="933852.A0A0C2XHJ7"/>
<dbReference type="PANTHER" id="PTHR16201">
    <property type="entry name" value="SEVEN TRANSMEMBRANE PROTEIN 1-RELATED"/>
    <property type="match status" value="1"/>
</dbReference>
<dbReference type="HOGENOM" id="CLU_019699_3_0_1"/>
<evidence type="ECO:0000256" key="6">
    <source>
        <dbReference type="SAM" id="Phobius"/>
    </source>
</evidence>
<feature type="compositionally biased region" description="Polar residues" evidence="5">
    <location>
        <begin position="75"/>
        <end position="84"/>
    </location>
</feature>
<dbReference type="Proteomes" id="UP000054097">
    <property type="component" value="Unassembled WGS sequence"/>
</dbReference>
<keyword evidence="4 6" id="KW-0472">Membrane</keyword>